<feature type="transmembrane region" description="Helical" evidence="7">
    <location>
        <begin position="395"/>
        <end position="422"/>
    </location>
</feature>
<dbReference type="InterPro" id="IPR003838">
    <property type="entry name" value="ABC3_permease_C"/>
</dbReference>
<dbReference type="PANTHER" id="PTHR30489:SF0">
    <property type="entry name" value="LIPOPROTEIN-RELEASING SYSTEM TRANSMEMBRANE PROTEIN LOLE"/>
    <property type="match status" value="1"/>
</dbReference>
<comment type="subcellular location">
    <subcellularLocation>
        <location evidence="1">Cell membrane</location>
        <topology evidence="1">Multi-pass membrane protein</topology>
    </subcellularLocation>
</comment>
<sequence>MLAKRYLNPRRAVLSSFTLISLIGVMLGVLVLIVVMAVYAGLERDVKGRLLGFTPHILVRSAELNFPQEDSIEETQTEPSWRKLAEEATRIQGVAAATAFVADNVILDVGSLQRPVSFRGIDTSDPSQIKGIADMLDLKNYPGSTADLGLDDRAVISSLVAEQFHLRIGDTMRLYSTRNFEGVMNAYKATEKPVVREAFPDMWKLATDLFSAEWVKQDGLEQVSVEPFKELYDSLLGIYDEDIRQPERDLVENLLRAMEAGEREDGDEVFRFSAENKTILNEAYRALGETDAEKMDGEILKGLKSLVLPKEATVVGIYSASQMAVTPELFVPLPLAQDLAGLGDQVQGVALRLDNAYASEEVAAAGRKVLGPARHLETWGDQYQAFFALINQQRVMMYFALSFIVLVSAFSMMAVMFTVTIQKRREIGVMKALGAAPGQIVRVFLYQGMILGVLGSALGVGLGRLVIHFRGLVQEAMRTMGFDPFSEALTGFGVLPAYNDPTEQAMIAVIAFVLCSLAAMVPAFFAARSDAAKSLRNL</sequence>
<feature type="transmembrane region" description="Helical" evidence="7">
    <location>
        <begin position="443"/>
        <end position="467"/>
    </location>
</feature>
<keyword evidence="6 7" id="KW-0472">Membrane</keyword>
<comment type="caution">
    <text evidence="10">The sequence shown here is derived from an EMBL/GenBank/DDBJ whole genome shotgun (WGS) entry which is preliminary data.</text>
</comment>
<evidence type="ECO:0000313" key="11">
    <source>
        <dbReference type="Proteomes" id="UP001597375"/>
    </source>
</evidence>
<evidence type="ECO:0000256" key="2">
    <source>
        <dbReference type="ARBA" id="ARBA00005236"/>
    </source>
</evidence>
<protein>
    <submittedName>
        <fullName evidence="10">ABC transporter permease</fullName>
    </submittedName>
</protein>
<feature type="domain" description="ABC3 transporter permease C-terminal" evidence="8">
    <location>
        <begin position="399"/>
        <end position="528"/>
    </location>
</feature>
<organism evidence="10 11">
    <name type="scientific">Luteolibacter algae</name>
    <dbReference type="NCBI Taxonomy" id="454151"/>
    <lineage>
        <taxon>Bacteria</taxon>
        <taxon>Pseudomonadati</taxon>
        <taxon>Verrucomicrobiota</taxon>
        <taxon>Verrucomicrobiia</taxon>
        <taxon>Verrucomicrobiales</taxon>
        <taxon>Verrucomicrobiaceae</taxon>
        <taxon>Luteolibacter</taxon>
    </lineage>
</organism>
<dbReference type="InterPro" id="IPR025857">
    <property type="entry name" value="MacB_PCD"/>
</dbReference>
<accession>A0ABW5D765</accession>
<gene>
    <name evidence="10" type="ORF">ACFSSA_09615</name>
</gene>
<evidence type="ECO:0000256" key="4">
    <source>
        <dbReference type="ARBA" id="ARBA00022692"/>
    </source>
</evidence>
<dbReference type="RefSeq" id="WP_386820221.1">
    <property type="nucleotide sequence ID" value="NZ_JBHUIT010000017.1"/>
</dbReference>
<dbReference type="Pfam" id="PF12704">
    <property type="entry name" value="MacB_PCD"/>
    <property type="match status" value="1"/>
</dbReference>
<dbReference type="InterPro" id="IPR051447">
    <property type="entry name" value="Lipoprotein-release_system"/>
</dbReference>
<evidence type="ECO:0000256" key="5">
    <source>
        <dbReference type="ARBA" id="ARBA00022989"/>
    </source>
</evidence>
<comment type="similarity">
    <text evidence="2">Belongs to the ABC-4 integral membrane protein family. LolC/E subfamily.</text>
</comment>
<keyword evidence="5 7" id="KW-1133">Transmembrane helix</keyword>
<feature type="domain" description="MacB-like periplasmic core" evidence="9">
    <location>
        <begin position="18"/>
        <end position="181"/>
    </location>
</feature>
<feature type="transmembrane region" description="Helical" evidence="7">
    <location>
        <begin position="12"/>
        <end position="42"/>
    </location>
</feature>
<evidence type="ECO:0000256" key="7">
    <source>
        <dbReference type="SAM" id="Phobius"/>
    </source>
</evidence>
<proteinExistence type="inferred from homology"/>
<dbReference type="Proteomes" id="UP001597375">
    <property type="component" value="Unassembled WGS sequence"/>
</dbReference>
<dbReference type="PANTHER" id="PTHR30489">
    <property type="entry name" value="LIPOPROTEIN-RELEASING SYSTEM TRANSMEMBRANE PROTEIN LOLE"/>
    <property type="match status" value="1"/>
</dbReference>
<evidence type="ECO:0000256" key="6">
    <source>
        <dbReference type="ARBA" id="ARBA00023136"/>
    </source>
</evidence>
<keyword evidence="4 7" id="KW-0812">Transmembrane</keyword>
<feature type="transmembrane region" description="Helical" evidence="7">
    <location>
        <begin position="505"/>
        <end position="527"/>
    </location>
</feature>
<evidence type="ECO:0000259" key="8">
    <source>
        <dbReference type="Pfam" id="PF02687"/>
    </source>
</evidence>
<evidence type="ECO:0000259" key="9">
    <source>
        <dbReference type="Pfam" id="PF12704"/>
    </source>
</evidence>
<keyword evidence="11" id="KW-1185">Reference proteome</keyword>
<evidence type="ECO:0000256" key="3">
    <source>
        <dbReference type="ARBA" id="ARBA00022475"/>
    </source>
</evidence>
<dbReference type="Pfam" id="PF02687">
    <property type="entry name" value="FtsX"/>
    <property type="match status" value="1"/>
</dbReference>
<dbReference type="EMBL" id="JBHUIT010000017">
    <property type="protein sequence ID" value="MFD2256933.1"/>
    <property type="molecule type" value="Genomic_DNA"/>
</dbReference>
<keyword evidence="3" id="KW-1003">Cell membrane</keyword>
<evidence type="ECO:0000313" key="10">
    <source>
        <dbReference type="EMBL" id="MFD2256933.1"/>
    </source>
</evidence>
<evidence type="ECO:0000256" key="1">
    <source>
        <dbReference type="ARBA" id="ARBA00004651"/>
    </source>
</evidence>
<reference evidence="11" key="1">
    <citation type="journal article" date="2019" name="Int. J. Syst. Evol. Microbiol.">
        <title>The Global Catalogue of Microorganisms (GCM) 10K type strain sequencing project: providing services to taxonomists for standard genome sequencing and annotation.</title>
        <authorList>
            <consortium name="The Broad Institute Genomics Platform"/>
            <consortium name="The Broad Institute Genome Sequencing Center for Infectious Disease"/>
            <person name="Wu L."/>
            <person name="Ma J."/>
        </authorList>
    </citation>
    <scope>NUCLEOTIDE SEQUENCE [LARGE SCALE GENOMIC DNA]</scope>
    <source>
        <strain evidence="11">CGMCC 4.7106</strain>
    </source>
</reference>
<name>A0ABW5D765_9BACT</name>